<evidence type="ECO:0000256" key="1">
    <source>
        <dbReference type="ARBA" id="ARBA00004141"/>
    </source>
</evidence>
<keyword evidence="8" id="KW-1185">Reference proteome</keyword>
<feature type="transmembrane region" description="Helical" evidence="6">
    <location>
        <begin position="54"/>
        <end position="72"/>
    </location>
</feature>
<evidence type="ECO:0000256" key="4">
    <source>
        <dbReference type="ARBA" id="ARBA00022989"/>
    </source>
</evidence>
<evidence type="ECO:0000256" key="6">
    <source>
        <dbReference type="SAM" id="Phobius"/>
    </source>
</evidence>
<feature type="transmembrane region" description="Helical" evidence="6">
    <location>
        <begin position="21"/>
        <end position="42"/>
    </location>
</feature>
<dbReference type="OrthoDB" id="9788444at2"/>
<evidence type="ECO:0000256" key="5">
    <source>
        <dbReference type="ARBA" id="ARBA00023136"/>
    </source>
</evidence>
<feature type="transmembrane region" description="Helical" evidence="6">
    <location>
        <begin position="157"/>
        <end position="177"/>
    </location>
</feature>
<dbReference type="GO" id="GO:0015232">
    <property type="term" value="F:heme transmembrane transporter activity"/>
    <property type="evidence" value="ECO:0007669"/>
    <property type="project" value="InterPro"/>
</dbReference>
<evidence type="ECO:0000313" key="8">
    <source>
        <dbReference type="Proteomes" id="UP000007435"/>
    </source>
</evidence>
<feature type="transmembrane region" description="Helical" evidence="6">
    <location>
        <begin position="129"/>
        <end position="150"/>
    </location>
</feature>
<dbReference type="Pfam" id="PF03379">
    <property type="entry name" value="CcmB"/>
    <property type="match status" value="1"/>
</dbReference>
<dbReference type="KEGG" id="lby:Lbys_0751"/>
<organism evidence="7 8">
    <name type="scientific">Leadbetterella byssophila (strain DSM 17132 / JCM 16389 / KACC 11308 / NBRC 106382 / 4M15)</name>
    <dbReference type="NCBI Taxonomy" id="649349"/>
    <lineage>
        <taxon>Bacteria</taxon>
        <taxon>Pseudomonadati</taxon>
        <taxon>Bacteroidota</taxon>
        <taxon>Cytophagia</taxon>
        <taxon>Cytophagales</taxon>
        <taxon>Leadbetterellaceae</taxon>
        <taxon>Leadbetterella</taxon>
    </lineage>
</organism>
<evidence type="ECO:0000256" key="2">
    <source>
        <dbReference type="ARBA" id="ARBA00010544"/>
    </source>
</evidence>
<gene>
    <name evidence="7" type="ordered locus">Lbys_0751</name>
</gene>
<comment type="subcellular location">
    <subcellularLocation>
        <location evidence="1">Membrane</location>
        <topology evidence="1">Multi-pass membrane protein</topology>
    </subcellularLocation>
</comment>
<dbReference type="eggNOG" id="COG2386">
    <property type="taxonomic scope" value="Bacteria"/>
</dbReference>
<dbReference type="AlphaFoldDB" id="E4RQ28"/>
<keyword evidence="3 6" id="KW-0812">Transmembrane</keyword>
<proteinExistence type="inferred from homology"/>
<reference key="1">
    <citation type="submission" date="2010-11" db="EMBL/GenBank/DDBJ databases">
        <title>The complete genome of Leadbetterella byssophila DSM 17132.</title>
        <authorList>
            <consortium name="US DOE Joint Genome Institute (JGI-PGF)"/>
            <person name="Lucas S."/>
            <person name="Copeland A."/>
            <person name="Lapidus A."/>
            <person name="Glavina del Rio T."/>
            <person name="Dalin E."/>
            <person name="Tice H."/>
            <person name="Bruce D."/>
            <person name="Goodwin L."/>
            <person name="Pitluck S."/>
            <person name="Kyrpides N."/>
            <person name="Mavromatis K."/>
            <person name="Ivanova N."/>
            <person name="Teshima H."/>
            <person name="Brettin T."/>
            <person name="Detter J.C."/>
            <person name="Han C."/>
            <person name="Tapia R."/>
            <person name="Land M."/>
            <person name="Hauser L."/>
            <person name="Markowitz V."/>
            <person name="Cheng J.-F."/>
            <person name="Hugenholtz P."/>
            <person name="Woyke T."/>
            <person name="Wu D."/>
            <person name="Tindall B."/>
            <person name="Pomrenke H.G."/>
            <person name="Brambilla E."/>
            <person name="Klenk H.-P."/>
            <person name="Eisen J.A."/>
        </authorList>
    </citation>
    <scope>NUCLEOTIDE SEQUENCE [LARGE SCALE GENOMIC DNA]</scope>
    <source>
        <strain>DSM 17132</strain>
    </source>
</reference>
<keyword evidence="4 6" id="KW-1133">Transmembrane helix</keyword>
<evidence type="ECO:0000256" key="3">
    <source>
        <dbReference type="ARBA" id="ARBA00022692"/>
    </source>
</evidence>
<feature type="transmembrane region" description="Helical" evidence="6">
    <location>
        <begin position="93"/>
        <end position="117"/>
    </location>
</feature>
<evidence type="ECO:0000313" key="7">
    <source>
        <dbReference type="EMBL" id="ADQ16511.1"/>
    </source>
</evidence>
<sequence>MKEIRDLIWKDIKLELRQQSTLNTMVLFMVCTIFLCYISFMLKIQVLESITWNTLFWIILVFSAVNSAGNSFRKESTGRQLYYYQLAKPESIIMAKIIFNFLLLLVLSLLGFALYLALLGNPVQDFGMYFLSLILGSLGFSASLTLLAGIASKTDNASGILAVLSFPVLLPLINMLIRLSKNAMDGLDVSASYDEILTIFGIDLIVIALSYLLFPYLWKS</sequence>
<protein>
    <submittedName>
        <fullName evidence="7">Cytochrome c-type biogenesis protein CcmB</fullName>
    </submittedName>
</protein>
<comment type="similarity">
    <text evidence="2">Belongs to the CcmB/CycW/HelB family.</text>
</comment>
<dbReference type="HOGENOM" id="CLU_079069_0_1_10"/>
<dbReference type="InterPro" id="IPR003544">
    <property type="entry name" value="Cyt_c_biogenesis_CcmB"/>
</dbReference>
<name>E4RQ28_LEAB4</name>
<dbReference type="GO" id="GO:0017004">
    <property type="term" value="P:cytochrome complex assembly"/>
    <property type="evidence" value="ECO:0007669"/>
    <property type="project" value="InterPro"/>
</dbReference>
<reference evidence="7 8" key="2">
    <citation type="journal article" date="2011" name="Stand. Genomic Sci.">
        <title>Complete genome sequence of Leadbetterella byssophila type strain (4M15).</title>
        <authorList>
            <person name="Abt B."/>
            <person name="Teshima H."/>
            <person name="Lucas S."/>
            <person name="Lapidus A."/>
            <person name="Del Rio T.G."/>
            <person name="Nolan M."/>
            <person name="Tice H."/>
            <person name="Cheng J.F."/>
            <person name="Pitluck S."/>
            <person name="Liolios K."/>
            <person name="Pagani I."/>
            <person name="Ivanova N."/>
            <person name="Mavromatis K."/>
            <person name="Pati A."/>
            <person name="Tapia R."/>
            <person name="Han C."/>
            <person name="Goodwin L."/>
            <person name="Chen A."/>
            <person name="Palaniappan K."/>
            <person name="Land M."/>
            <person name="Hauser L."/>
            <person name="Chang Y.J."/>
            <person name="Jeffries C.D."/>
            <person name="Rohde M."/>
            <person name="Goker M."/>
            <person name="Tindall B.J."/>
            <person name="Detter J.C."/>
            <person name="Woyke T."/>
            <person name="Bristow J."/>
            <person name="Eisen J.A."/>
            <person name="Markowitz V."/>
            <person name="Hugenholtz P."/>
            <person name="Klenk H.P."/>
            <person name="Kyrpides N.C."/>
        </authorList>
    </citation>
    <scope>NUCLEOTIDE SEQUENCE [LARGE SCALE GENOMIC DNA]</scope>
    <source>
        <strain evidence="8">DSM 17132 / JCM 16389 / KACC 11308 / NBRC 106382 / 4M15</strain>
    </source>
</reference>
<keyword evidence="5 6" id="KW-0472">Membrane</keyword>
<dbReference type="EMBL" id="CP002305">
    <property type="protein sequence ID" value="ADQ16511.1"/>
    <property type="molecule type" value="Genomic_DNA"/>
</dbReference>
<dbReference type="Proteomes" id="UP000007435">
    <property type="component" value="Chromosome"/>
</dbReference>
<dbReference type="STRING" id="649349.Lbys_0751"/>
<dbReference type="GO" id="GO:0016020">
    <property type="term" value="C:membrane"/>
    <property type="evidence" value="ECO:0007669"/>
    <property type="project" value="UniProtKB-SubCell"/>
</dbReference>
<dbReference type="RefSeq" id="WP_013407563.1">
    <property type="nucleotide sequence ID" value="NC_014655.1"/>
</dbReference>
<feature type="transmembrane region" description="Helical" evidence="6">
    <location>
        <begin position="197"/>
        <end position="218"/>
    </location>
</feature>
<accession>E4RQ28</accession>